<dbReference type="EMBL" id="SWLB01000017">
    <property type="protein sequence ID" value="KAF3327043.1"/>
    <property type="molecule type" value="Genomic_DNA"/>
</dbReference>
<feature type="coiled-coil region" evidence="1">
    <location>
        <begin position="726"/>
        <end position="788"/>
    </location>
</feature>
<feature type="coiled-coil region" evidence="1">
    <location>
        <begin position="328"/>
        <end position="475"/>
    </location>
</feature>
<keyword evidence="5" id="KW-1185">Reference proteome</keyword>
<proteinExistence type="predicted"/>
<dbReference type="OrthoDB" id="1938127at2759"/>
<protein>
    <submittedName>
        <fullName evidence="4">Myosin-11-like protein</fullName>
    </submittedName>
</protein>
<dbReference type="Pfam" id="PF24670">
    <property type="entry name" value="DUF7653"/>
    <property type="match status" value="1"/>
</dbReference>
<feature type="coiled-coil region" evidence="1">
    <location>
        <begin position="510"/>
        <end position="537"/>
    </location>
</feature>
<dbReference type="PANTHER" id="PTHR47491">
    <property type="entry name" value="CAP-GLY DOMAIN LINKER"/>
    <property type="match status" value="1"/>
</dbReference>
<evidence type="ECO:0000256" key="2">
    <source>
        <dbReference type="SAM" id="MobiDB-lite"/>
    </source>
</evidence>
<feature type="compositionally biased region" description="Basic and acidic residues" evidence="2">
    <location>
        <begin position="214"/>
        <end position="226"/>
    </location>
</feature>
<dbReference type="Proteomes" id="UP000623129">
    <property type="component" value="Unassembled WGS sequence"/>
</dbReference>
<sequence length="817" mass="94849">MRRFFFFKSNSYDDNSKSPTLPASKKIYEKLTEGDAAFSGSRTPDESRKRYADEQDFSSPRLRRSLSFSSPAPFDYTDEFDSNLSQNFSGSPRIYQNPSQCVSDCPNHRHFVKPDRHPISRNGPNGNHYYDLSSSDSPIISSVPVRCQSSHFTNLPNKNSFLDVYIEGEQRQEETGNPLEENQSTFSDTKREADSLSRKMSALGLGKPPRPRSRGSDSFREAKDLESETTSSVEDIYEDTSDARAFSSNALANVYDVDEALMRKAREADEILARLSEENFESDRLKLKGVTAKSLLTIIREINEDRKHLALELSTQIKSRLAERFDLKEKYRNSRLELDARMRQLEMEKNELQLDRERELDWHSNDWSVKLGKYELEEKRLRDRVRELAEQNVALQRELSSLKSREGEIQAKNVDYEAQLDQVRKENLELKQSLTEVTESFKVAEGQLGHFQTSYKEKEEEARALHKTVHRLQRTCTDQEKSINSLRHDKKPSNKDSWYDTEISRLTGVEQNLRREVESCRAEIEALRRENISFLERLNKGKNGNGNGFVRLEEEIRQRVECLQGKGLCLLDECSRVCSELLKCMRNRNRENFEGRDGNEERYSLIQYTLKCEGIKKGVEGLKRSLQCVSSVLDEKSGVEKSEEYSERQHMNNPSEVELEEQLKLENMINKILRENLFSKEKEIVQLQEEVASLVRGSELLQSEIQRMQDEMSCLTYKTKDMEIQTGQKEERINQLQVELQETVKELTATRSMLKTAMEERDFASHEVARLRKANKDLTDDISFLHKRVELLDEDLLIKDGQISILKDKPLRDLCFE</sequence>
<dbReference type="InterPro" id="IPR056070">
    <property type="entry name" value="DUF7653"/>
</dbReference>
<reference evidence="4" key="1">
    <citation type="submission" date="2020-01" db="EMBL/GenBank/DDBJ databases">
        <title>Genome sequence of Kobresia littledalei, the first chromosome-level genome in the family Cyperaceae.</title>
        <authorList>
            <person name="Qu G."/>
        </authorList>
    </citation>
    <scope>NUCLEOTIDE SEQUENCE</scope>
    <source>
        <strain evidence="4">C.B.Clarke</strain>
        <tissue evidence="4">Leaf</tissue>
    </source>
</reference>
<dbReference type="Gene3D" id="1.10.287.1490">
    <property type="match status" value="1"/>
</dbReference>
<keyword evidence="1" id="KW-0175">Coiled coil</keyword>
<evidence type="ECO:0000313" key="4">
    <source>
        <dbReference type="EMBL" id="KAF3327043.1"/>
    </source>
</evidence>
<evidence type="ECO:0000313" key="5">
    <source>
        <dbReference type="Proteomes" id="UP000623129"/>
    </source>
</evidence>
<dbReference type="PANTHER" id="PTHR47491:SF5">
    <property type="entry name" value="CAP-GLY DOMAIN LINKER"/>
    <property type="match status" value="1"/>
</dbReference>
<comment type="caution">
    <text evidence="4">The sequence shown here is derived from an EMBL/GenBank/DDBJ whole genome shotgun (WGS) entry which is preliminary data.</text>
</comment>
<feature type="region of interest" description="Disordered" evidence="2">
    <location>
        <begin position="34"/>
        <end position="66"/>
    </location>
</feature>
<evidence type="ECO:0000256" key="1">
    <source>
        <dbReference type="SAM" id="Coils"/>
    </source>
</evidence>
<feature type="compositionally biased region" description="Low complexity" evidence="2">
    <location>
        <begin position="57"/>
        <end position="66"/>
    </location>
</feature>
<evidence type="ECO:0000259" key="3">
    <source>
        <dbReference type="Pfam" id="PF24670"/>
    </source>
</evidence>
<name>A0A833VKP2_9POAL</name>
<gene>
    <name evidence="4" type="ORF">FCM35_KLT07161</name>
</gene>
<feature type="domain" description="DUF7653" evidence="3">
    <location>
        <begin position="511"/>
        <end position="637"/>
    </location>
</feature>
<accession>A0A833VKP2</accession>
<feature type="compositionally biased region" description="Basic and acidic residues" evidence="2">
    <location>
        <begin position="43"/>
        <end position="53"/>
    </location>
</feature>
<organism evidence="4 5">
    <name type="scientific">Carex littledalei</name>
    <dbReference type="NCBI Taxonomy" id="544730"/>
    <lineage>
        <taxon>Eukaryota</taxon>
        <taxon>Viridiplantae</taxon>
        <taxon>Streptophyta</taxon>
        <taxon>Embryophyta</taxon>
        <taxon>Tracheophyta</taxon>
        <taxon>Spermatophyta</taxon>
        <taxon>Magnoliopsida</taxon>
        <taxon>Liliopsida</taxon>
        <taxon>Poales</taxon>
        <taxon>Cyperaceae</taxon>
        <taxon>Cyperoideae</taxon>
        <taxon>Cariceae</taxon>
        <taxon>Carex</taxon>
        <taxon>Carex subgen. Euthyceras</taxon>
    </lineage>
</organism>
<dbReference type="AlphaFoldDB" id="A0A833VKP2"/>
<feature type="compositionally biased region" description="Basic and acidic residues" evidence="2">
    <location>
        <begin position="188"/>
        <end position="197"/>
    </location>
</feature>
<feature type="region of interest" description="Disordered" evidence="2">
    <location>
        <begin position="170"/>
        <end position="236"/>
    </location>
</feature>